<accession>A0A2D0NI82</accession>
<comment type="subcellular location">
    <subcellularLocation>
        <location evidence="1">Endomembrane system</location>
        <topology evidence="1">Multi-pass membrane protein</topology>
    </subcellularLocation>
</comment>
<dbReference type="SMART" id="SM00831">
    <property type="entry name" value="Cation_ATPase_N"/>
    <property type="match status" value="1"/>
</dbReference>
<dbReference type="Pfam" id="PF00689">
    <property type="entry name" value="Cation_ATPase_C"/>
    <property type="match status" value="1"/>
</dbReference>
<dbReference type="SFLD" id="SFLDS00003">
    <property type="entry name" value="Haloacid_Dehalogenase"/>
    <property type="match status" value="1"/>
</dbReference>
<sequence length="903" mass="98843">MNTAPAKISTVKEIYALPLAAYLMTASDVVHSLEVSIDTGLTTEEAKSRLEQVGPNELELYRQKSLLQLFLEQFKSPLAWVLALASALAFGFGEDLEAIAILVVILINAIIGFAMEWQAMSSMEALRQLTQTFARVYRNGKLVEVETAGLVPGDVVYLEAGDIPAADMRLLETVNLGVNESALTGESVAVSKQIEPIAATTVLGDQRNMLFRGTVVSRGNARAVVVRTGSRTEIGKIADLAQRASKEVTPLEKKLSKLSQKLIWLALALALMILVIGLLQGRDIFLMIEMAIALAIAAVPEGLPVVATIALARGMLRLARQQVIVKKLSAVETLGETQVIITDKTGTLTENQLLPDVMGFEFGTAGVHFQGEQLVLDDPADRYLLQTYAHSQLQHVAVLCNNASLDEHPSGPGTGDPLEIALLKMVAGSDTAPAAIRDAYSRIREIPFDSERKMMGTLHKNGRRPDYLVCIKGAMEILLRESDYILTVDGKIPLSETQRRAWMDKADTLAAKGLRVLGFGYSEIPVPKADFFENIVFIGFVGFLDPPRQTVKSAIDRCKAAGVQVVMATGDHPETAKNIGLKTGLIGFAESPVIKGPDIKPPAELSEREKQRLLSARIFARVNPAQKLHLVDLFQQEGFIVGMTGDGVNDAPALKKADIGIAMGSRGTEAAKEASDLVLKDDQFASITEAIRQGRGIFTNIRHFVIYLISCNLSELLIVAGAYLSNLALPLFPLQILFMNMVTDVFPALALGMNRVDDGVMERPPRGKGEPIITPHAWRAIIEYALALTVATIGAFLWAIYYLQLGDAPANNFAFYTIIIAQLWHVFNLPDPHQSFWRNAITRNPYVWMALAGSILIMLLAYWIAPLQAALHLVPFRMEWLGWVLLFSITPVMMVRIARLLRL</sequence>
<evidence type="ECO:0000256" key="8">
    <source>
        <dbReference type="ARBA" id="ARBA00022989"/>
    </source>
</evidence>
<feature type="domain" description="Cation-transporting P-type ATPase N-terminal" evidence="11">
    <location>
        <begin position="20"/>
        <end position="94"/>
    </location>
</feature>
<reference evidence="12 13" key="1">
    <citation type="submission" date="2017-10" db="EMBL/GenBank/DDBJ databases">
        <title>The draft genome sequence of Lewinella nigricans NBRC 102662.</title>
        <authorList>
            <person name="Wang K."/>
        </authorList>
    </citation>
    <scope>NUCLEOTIDE SEQUENCE [LARGE SCALE GENOMIC DNA]</scope>
    <source>
        <strain evidence="12 13">NBRC 102662</strain>
    </source>
</reference>
<dbReference type="InterPro" id="IPR036412">
    <property type="entry name" value="HAD-like_sf"/>
</dbReference>
<dbReference type="NCBIfam" id="TIGR01494">
    <property type="entry name" value="ATPase_P-type"/>
    <property type="match status" value="3"/>
</dbReference>
<dbReference type="Proteomes" id="UP000223913">
    <property type="component" value="Unassembled WGS sequence"/>
</dbReference>
<evidence type="ECO:0000256" key="9">
    <source>
        <dbReference type="ARBA" id="ARBA00023136"/>
    </source>
</evidence>
<dbReference type="InterPro" id="IPR006068">
    <property type="entry name" value="ATPase_P-typ_cation-transptr_C"/>
</dbReference>
<feature type="transmembrane region" description="Helical" evidence="10">
    <location>
        <begin position="262"/>
        <end position="279"/>
    </location>
</feature>
<dbReference type="InterPro" id="IPR044492">
    <property type="entry name" value="P_typ_ATPase_HD_dom"/>
</dbReference>
<feature type="transmembrane region" description="Helical" evidence="10">
    <location>
        <begin position="704"/>
        <end position="724"/>
    </location>
</feature>
<dbReference type="SUPFAM" id="SSF56784">
    <property type="entry name" value="HAD-like"/>
    <property type="match status" value="1"/>
</dbReference>
<feature type="transmembrane region" description="Helical" evidence="10">
    <location>
        <begin position="777"/>
        <end position="801"/>
    </location>
</feature>
<dbReference type="PRINTS" id="PR00119">
    <property type="entry name" value="CATATPASE"/>
</dbReference>
<keyword evidence="9 10" id="KW-0472">Membrane</keyword>
<evidence type="ECO:0000256" key="2">
    <source>
        <dbReference type="ARBA" id="ARBA00022553"/>
    </source>
</evidence>
<dbReference type="Gene3D" id="3.40.50.1000">
    <property type="entry name" value="HAD superfamily/HAD-like"/>
    <property type="match status" value="1"/>
</dbReference>
<dbReference type="PRINTS" id="PR00120">
    <property type="entry name" value="HATPASE"/>
</dbReference>
<dbReference type="OrthoDB" id="1521937at2"/>
<dbReference type="Gene3D" id="2.70.150.10">
    <property type="entry name" value="Calcium-transporting ATPase, cytoplasmic transduction domain A"/>
    <property type="match status" value="1"/>
</dbReference>
<dbReference type="GO" id="GO:0005524">
    <property type="term" value="F:ATP binding"/>
    <property type="evidence" value="ECO:0007669"/>
    <property type="project" value="UniProtKB-KW"/>
</dbReference>
<name>A0A2D0NI82_FLAN2</name>
<evidence type="ECO:0000256" key="4">
    <source>
        <dbReference type="ARBA" id="ARBA00022741"/>
    </source>
</evidence>
<feature type="transmembrane region" description="Helical" evidence="10">
    <location>
        <begin position="846"/>
        <end position="865"/>
    </location>
</feature>
<proteinExistence type="predicted"/>
<evidence type="ECO:0000256" key="6">
    <source>
        <dbReference type="ARBA" id="ARBA00022842"/>
    </source>
</evidence>
<dbReference type="InterPro" id="IPR023299">
    <property type="entry name" value="ATPase_P-typ_cyto_dom_N"/>
</dbReference>
<keyword evidence="2" id="KW-0597">Phosphoprotein</keyword>
<dbReference type="InterPro" id="IPR059000">
    <property type="entry name" value="ATPase_P-type_domA"/>
</dbReference>
<dbReference type="GO" id="GO:0012505">
    <property type="term" value="C:endomembrane system"/>
    <property type="evidence" value="ECO:0007669"/>
    <property type="project" value="UniProtKB-SubCell"/>
</dbReference>
<evidence type="ECO:0000256" key="3">
    <source>
        <dbReference type="ARBA" id="ARBA00022692"/>
    </source>
</evidence>
<dbReference type="RefSeq" id="WP_099148416.1">
    <property type="nucleotide sequence ID" value="NZ_PDUD01000002.1"/>
</dbReference>
<gene>
    <name evidence="12" type="ORF">CRP01_02515</name>
</gene>
<evidence type="ECO:0000256" key="10">
    <source>
        <dbReference type="SAM" id="Phobius"/>
    </source>
</evidence>
<dbReference type="SUPFAM" id="SSF81653">
    <property type="entry name" value="Calcium ATPase, transduction domain A"/>
    <property type="match status" value="1"/>
</dbReference>
<dbReference type="SFLD" id="SFLDG00002">
    <property type="entry name" value="C1.7:_P-type_atpase_like"/>
    <property type="match status" value="1"/>
</dbReference>
<organism evidence="12 13">
    <name type="scientific">Flavilitoribacter nigricans (strain ATCC 23147 / DSM 23189 / NBRC 102662 / NCIMB 1420 / SS-2)</name>
    <name type="common">Lewinella nigricans</name>
    <dbReference type="NCBI Taxonomy" id="1122177"/>
    <lineage>
        <taxon>Bacteria</taxon>
        <taxon>Pseudomonadati</taxon>
        <taxon>Bacteroidota</taxon>
        <taxon>Saprospiria</taxon>
        <taxon>Saprospirales</taxon>
        <taxon>Lewinellaceae</taxon>
        <taxon>Flavilitoribacter</taxon>
    </lineage>
</organism>
<dbReference type="PROSITE" id="PS00154">
    <property type="entry name" value="ATPASE_E1_E2"/>
    <property type="match status" value="1"/>
</dbReference>
<dbReference type="InterPro" id="IPR004014">
    <property type="entry name" value="ATPase_P-typ_cation-transptr_N"/>
</dbReference>
<evidence type="ECO:0000313" key="12">
    <source>
        <dbReference type="EMBL" id="PHN08214.1"/>
    </source>
</evidence>
<dbReference type="InterPro" id="IPR001757">
    <property type="entry name" value="P_typ_ATPase"/>
</dbReference>
<dbReference type="InterPro" id="IPR023298">
    <property type="entry name" value="ATPase_P-typ_TM_dom_sf"/>
</dbReference>
<feature type="transmembrane region" description="Helical" evidence="10">
    <location>
        <begin position="285"/>
        <end position="312"/>
    </location>
</feature>
<dbReference type="Pfam" id="PF00690">
    <property type="entry name" value="Cation_ATPase_N"/>
    <property type="match status" value="1"/>
</dbReference>
<dbReference type="FunFam" id="2.70.150.10:FF:000160">
    <property type="entry name" value="Sarcoplasmic/endoplasmic reticulum calcium ATPase 1"/>
    <property type="match status" value="1"/>
</dbReference>
<keyword evidence="5" id="KW-0067">ATP-binding</keyword>
<dbReference type="InterPro" id="IPR018303">
    <property type="entry name" value="ATPase_P-typ_P_site"/>
</dbReference>
<dbReference type="Pfam" id="PF00122">
    <property type="entry name" value="E1-E2_ATPase"/>
    <property type="match status" value="1"/>
</dbReference>
<keyword evidence="6" id="KW-0460">Magnesium</keyword>
<evidence type="ECO:0000256" key="7">
    <source>
        <dbReference type="ARBA" id="ARBA00022967"/>
    </source>
</evidence>
<comment type="caution">
    <text evidence="12">The sequence shown here is derived from an EMBL/GenBank/DDBJ whole genome shotgun (WGS) entry which is preliminary data.</text>
</comment>
<feature type="transmembrane region" description="Helical" evidence="10">
    <location>
        <begin position="98"/>
        <end position="117"/>
    </location>
</feature>
<dbReference type="InterPro" id="IPR008250">
    <property type="entry name" value="ATPase_P-typ_transduc_dom_A_sf"/>
</dbReference>
<dbReference type="GO" id="GO:0016020">
    <property type="term" value="C:membrane"/>
    <property type="evidence" value="ECO:0007669"/>
    <property type="project" value="InterPro"/>
</dbReference>
<feature type="transmembrane region" description="Helical" evidence="10">
    <location>
        <begin position="74"/>
        <end position="92"/>
    </location>
</feature>
<feature type="transmembrane region" description="Helical" evidence="10">
    <location>
        <begin position="880"/>
        <end position="898"/>
    </location>
</feature>
<dbReference type="Gene3D" id="1.20.1110.10">
    <property type="entry name" value="Calcium-transporting ATPase, transmembrane domain"/>
    <property type="match status" value="1"/>
</dbReference>
<dbReference type="EMBL" id="PDUD01000002">
    <property type="protein sequence ID" value="PHN08214.1"/>
    <property type="molecule type" value="Genomic_DNA"/>
</dbReference>
<dbReference type="SUPFAM" id="SSF81660">
    <property type="entry name" value="Metal cation-transporting ATPase, ATP-binding domain N"/>
    <property type="match status" value="1"/>
</dbReference>
<dbReference type="GO" id="GO:0016887">
    <property type="term" value="F:ATP hydrolysis activity"/>
    <property type="evidence" value="ECO:0007669"/>
    <property type="project" value="InterPro"/>
</dbReference>
<dbReference type="Gene3D" id="3.40.1110.10">
    <property type="entry name" value="Calcium-transporting ATPase, cytoplasmic domain N"/>
    <property type="match status" value="1"/>
</dbReference>
<keyword evidence="8 10" id="KW-1133">Transmembrane helix</keyword>
<evidence type="ECO:0000259" key="11">
    <source>
        <dbReference type="SMART" id="SM00831"/>
    </source>
</evidence>
<dbReference type="SUPFAM" id="SSF81665">
    <property type="entry name" value="Calcium ATPase, transmembrane domain M"/>
    <property type="match status" value="1"/>
</dbReference>
<keyword evidence="3 10" id="KW-0812">Transmembrane</keyword>
<keyword evidence="13" id="KW-1185">Reference proteome</keyword>
<evidence type="ECO:0000256" key="5">
    <source>
        <dbReference type="ARBA" id="ARBA00022840"/>
    </source>
</evidence>
<feature type="transmembrane region" description="Helical" evidence="10">
    <location>
        <begin position="736"/>
        <end position="756"/>
    </location>
</feature>
<dbReference type="InterPro" id="IPR023214">
    <property type="entry name" value="HAD_sf"/>
</dbReference>
<protein>
    <submittedName>
        <fullName evidence="12">ATPase</fullName>
    </submittedName>
</protein>
<keyword evidence="7" id="KW-1278">Translocase</keyword>
<dbReference type="Pfam" id="PF13246">
    <property type="entry name" value="Cation_ATPase"/>
    <property type="match status" value="1"/>
</dbReference>
<dbReference type="SFLD" id="SFLDF00027">
    <property type="entry name" value="p-type_atpase"/>
    <property type="match status" value="1"/>
</dbReference>
<evidence type="ECO:0000256" key="1">
    <source>
        <dbReference type="ARBA" id="ARBA00004127"/>
    </source>
</evidence>
<dbReference type="AlphaFoldDB" id="A0A2D0NI82"/>
<feature type="transmembrane region" description="Helical" evidence="10">
    <location>
        <begin position="813"/>
        <end position="830"/>
    </location>
</feature>
<dbReference type="PANTHER" id="PTHR42861">
    <property type="entry name" value="CALCIUM-TRANSPORTING ATPASE"/>
    <property type="match status" value="1"/>
</dbReference>
<keyword evidence="4" id="KW-0547">Nucleotide-binding</keyword>
<evidence type="ECO:0000313" key="13">
    <source>
        <dbReference type="Proteomes" id="UP000223913"/>
    </source>
</evidence>